<gene>
    <name evidence="1" type="ORF">GCM10010503_41950</name>
</gene>
<comment type="caution">
    <text evidence="1">The sequence shown here is derived from an EMBL/GenBank/DDBJ whole genome shotgun (WGS) entry which is preliminary data.</text>
</comment>
<proteinExistence type="predicted"/>
<keyword evidence="2" id="KW-1185">Reference proteome</keyword>
<evidence type="ECO:0000313" key="2">
    <source>
        <dbReference type="Proteomes" id="UP000620224"/>
    </source>
</evidence>
<reference evidence="1" key="2">
    <citation type="submission" date="2020-09" db="EMBL/GenBank/DDBJ databases">
        <authorList>
            <person name="Sun Q."/>
            <person name="Ohkuma M."/>
        </authorList>
    </citation>
    <scope>NUCLEOTIDE SEQUENCE</scope>
    <source>
        <strain evidence="1">JCM 4490</strain>
    </source>
</reference>
<organism evidence="1 2">
    <name type="scientific">Streptomyces lucensis JCM 4490</name>
    <dbReference type="NCBI Taxonomy" id="1306176"/>
    <lineage>
        <taxon>Bacteria</taxon>
        <taxon>Bacillati</taxon>
        <taxon>Actinomycetota</taxon>
        <taxon>Actinomycetes</taxon>
        <taxon>Kitasatosporales</taxon>
        <taxon>Streptomycetaceae</taxon>
        <taxon>Streptomyces</taxon>
    </lineage>
</organism>
<dbReference type="EMBL" id="BMUE01000008">
    <property type="protein sequence ID" value="GGW60278.1"/>
    <property type="molecule type" value="Genomic_DNA"/>
</dbReference>
<protein>
    <submittedName>
        <fullName evidence="1">Uncharacterized protein</fullName>
    </submittedName>
</protein>
<dbReference type="Proteomes" id="UP000620224">
    <property type="component" value="Unassembled WGS sequence"/>
</dbReference>
<evidence type="ECO:0000313" key="1">
    <source>
        <dbReference type="EMBL" id="GGW60278.1"/>
    </source>
</evidence>
<dbReference type="GO" id="GO:0003677">
    <property type="term" value="F:DNA binding"/>
    <property type="evidence" value="ECO:0007669"/>
    <property type="project" value="InterPro"/>
</dbReference>
<sequence length="208" mass="22394">MVPVPHLSVTLARLEVLIQEQGIARSHLLDPAELAARTALPEDTVRTLLQGGEPPEDTVNDRVRARVKTLADAHLRRSGRRMSDLAGSISRSLGVSTLWARKVCSGEKVPSVELLHGLVGFFGVEGGEAFFTAPASEALDRALVPVLAALQPDADEPGGSGDLRTLALTGYDDVRGIALRQARDLPPERWNVLTATLQALLKLDDEDR</sequence>
<dbReference type="InterPro" id="IPR010982">
    <property type="entry name" value="Lambda_DNA-bd_dom_sf"/>
</dbReference>
<reference evidence="1" key="1">
    <citation type="journal article" date="2014" name="Int. J. Syst. Evol. Microbiol.">
        <title>Complete genome sequence of Corynebacterium casei LMG S-19264T (=DSM 44701T), isolated from a smear-ripened cheese.</title>
        <authorList>
            <consortium name="US DOE Joint Genome Institute (JGI-PGF)"/>
            <person name="Walter F."/>
            <person name="Albersmeier A."/>
            <person name="Kalinowski J."/>
            <person name="Ruckert C."/>
        </authorList>
    </citation>
    <scope>NUCLEOTIDE SEQUENCE</scope>
    <source>
        <strain evidence="1">JCM 4490</strain>
    </source>
</reference>
<dbReference type="AlphaFoldDB" id="A0A918J9L7"/>
<name>A0A918J9L7_9ACTN</name>
<accession>A0A918J9L7</accession>
<dbReference type="Gene3D" id="1.10.260.40">
    <property type="entry name" value="lambda repressor-like DNA-binding domains"/>
    <property type="match status" value="1"/>
</dbReference>